<organism evidence="1 2">
    <name type="scientific">Fundicoccus ignavus</name>
    <dbReference type="NCBI Taxonomy" id="2664442"/>
    <lineage>
        <taxon>Bacteria</taxon>
        <taxon>Bacillati</taxon>
        <taxon>Bacillota</taxon>
        <taxon>Bacilli</taxon>
        <taxon>Lactobacillales</taxon>
        <taxon>Aerococcaceae</taxon>
        <taxon>Fundicoccus</taxon>
    </lineage>
</organism>
<dbReference type="Pfam" id="PF01041">
    <property type="entry name" value="DegT_DnrJ_EryC1"/>
    <property type="match status" value="1"/>
</dbReference>
<sequence length="85" mass="9742">MIEGAAKNLSSVYHDQWTGTFGDYGVFTFNLIKIITTSDGGVLVFSNEEAVTKVKYWAPKQENQNVIMNIKKLDRYKFSSKIFRI</sequence>
<accession>A0A844C766</accession>
<dbReference type="EMBL" id="WJQT01000004">
    <property type="protein sequence ID" value="MRJ46906.1"/>
    <property type="molecule type" value="Genomic_DNA"/>
</dbReference>
<dbReference type="InterPro" id="IPR015421">
    <property type="entry name" value="PyrdxlP-dep_Trfase_major"/>
</dbReference>
<reference evidence="1 2" key="1">
    <citation type="submission" date="2019-11" db="EMBL/GenBank/DDBJ databases">
        <title>Characterisation of Fundicoccus ignavus gen. nov. sp. nov., a novel genus of the family Aerococcaceae from bulk tank milk.</title>
        <authorList>
            <person name="Siebert A."/>
            <person name="Huptas C."/>
            <person name="Wenning M."/>
            <person name="Scherer S."/>
            <person name="Doll E.V."/>
        </authorList>
    </citation>
    <scope>NUCLEOTIDE SEQUENCE [LARGE SCALE GENOMIC DNA]</scope>
    <source>
        <strain evidence="1 2">DSM 109652</strain>
    </source>
</reference>
<dbReference type="Proteomes" id="UP000440066">
    <property type="component" value="Unassembled WGS sequence"/>
</dbReference>
<dbReference type="SUPFAM" id="SSF53383">
    <property type="entry name" value="PLP-dependent transferases"/>
    <property type="match status" value="1"/>
</dbReference>
<gene>
    <name evidence="1" type="ORF">GF867_04885</name>
</gene>
<dbReference type="Gene3D" id="3.40.640.10">
    <property type="entry name" value="Type I PLP-dependent aspartate aminotransferase-like (Major domain)"/>
    <property type="match status" value="1"/>
</dbReference>
<comment type="caution">
    <text evidence="1">The sequence shown here is derived from an EMBL/GenBank/DDBJ whole genome shotgun (WGS) entry which is preliminary data.</text>
</comment>
<dbReference type="InterPro" id="IPR000653">
    <property type="entry name" value="DegT/StrS_aminotransferase"/>
</dbReference>
<name>A0A844C766_9LACT</name>
<evidence type="ECO:0000313" key="1">
    <source>
        <dbReference type="EMBL" id="MRJ46906.1"/>
    </source>
</evidence>
<dbReference type="AlphaFoldDB" id="A0A844C766"/>
<protein>
    <submittedName>
        <fullName evidence="1">Uncharacterized protein</fullName>
    </submittedName>
</protein>
<proteinExistence type="predicted"/>
<evidence type="ECO:0000313" key="2">
    <source>
        <dbReference type="Proteomes" id="UP000440066"/>
    </source>
</evidence>
<dbReference type="InterPro" id="IPR015424">
    <property type="entry name" value="PyrdxlP-dep_Trfase"/>
</dbReference>